<evidence type="ECO:0000313" key="4">
    <source>
        <dbReference type="Proteomes" id="UP001302745"/>
    </source>
</evidence>
<feature type="region of interest" description="Disordered" evidence="1">
    <location>
        <begin position="44"/>
        <end position="109"/>
    </location>
</feature>
<accession>A0AAN6VJY7</accession>
<gene>
    <name evidence="3" type="ORF">C8A00DRAFT_34611</name>
</gene>
<comment type="caution">
    <text evidence="3">The sequence shown here is derived from an EMBL/GenBank/DDBJ whole genome shotgun (WGS) entry which is preliminary data.</text>
</comment>
<reference evidence="3" key="1">
    <citation type="journal article" date="2023" name="Mol. Phylogenet. Evol.">
        <title>Genome-scale phylogeny and comparative genomics of the fungal order Sordariales.</title>
        <authorList>
            <person name="Hensen N."/>
            <person name="Bonometti L."/>
            <person name="Westerberg I."/>
            <person name="Brannstrom I.O."/>
            <person name="Guillou S."/>
            <person name="Cros-Aarteil S."/>
            <person name="Calhoun S."/>
            <person name="Haridas S."/>
            <person name="Kuo A."/>
            <person name="Mondo S."/>
            <person name="Pangilinan J."/>
            <person name="Riley R."/>
            <person name="LaButti K."/>
            <person name="Andreopoulos B."/>
            <person name="Lipzen A."/>
            <person name="Chen C."/>
            <person name="Yan M."/>
            <person name="Daum C."/>
            <person name="Ng V."/>
            <person name="Clum A."/>
            <person name="Steindorff A."/>
            <person name="Ohm R.A."/>
            <person name="Martin F."/>
            <person name="Silar P."/>
            <person name="Natvig D.O."/>
            <person name="Lalanne C."/>
            <person name="Gautier V."/>
            <person name="Ament-Velasquez S.L."/>
            <person name="Kruys A."/>
            <person name="Hutchinson M.I."/>
            <person name="Powell A.J."/>
            <person name="Barry K."/>
            <person name="Miller A.N."/>
            <person name="Grigoriev I.V."/>
            <person name="Debuchy R."/>
            <person name="Gladieux P."/>
            <person name="Hiltunen Thoren M."/>
            <person name="Johannesson H."/>
        </authorList>
    </citation>
    <scope>NUCLEOTIDE SEQUENCE</scope>
    <source>
        <strain evidence="3">CBS 538.74</strain>
    </source>
</reference>
<proteinExistence type="predicted"/>
<dbReference type="InterPro" id="IPR029058">
    <property type="entry name" value="AB_hydrolase_fold"/>
</dbReference>
<dbReference type="EMBL" id="MU856965">
    <property type="protein sequence ID" value="KAK4152695.1"/>
    <property type="molecule type" value="Genomic_DNA"/>
</dbReference>
<feature type="compositionally biased region" description="Basic and acidic residues" evidence="1">
    <location>
        <begin position="46"/>
        <end position="60"/>
    </location>
</feature>
<dbReference type="SUPFAM" id="SSF53474">
    <property type="entry name" value="alpha/beta-Hydrolases"/>
    <property type="match status" value="1"/>
</dbReference>
<organism evidence="3 4">
    <name type="scientific">Chaetomidium leptoderma</name>
    <dbReference type="NCBI Taxonomy" id="669021"/>
    <lineage>
        <taxon>Eukaryota</taxon>
        <taxon>Fungi</taxon>
        <taxon>Dikarya</taxon>
        <taxon>Ascomycota</taxon>
        <taxon>Pezizomycotina</taxon>
        <taxon>Sordariomycetes</taxon>
        <taxon>Sordariomycetidae</taxon>
        <taxon>Sordariales</taxon>
        <taxon>Chaetomiaceae</taxon>
        <taxon>Chaetomidium</taxon>
    </lineage>
</organism>
<evidence type="ECO:0000256" key="2">
    <source>
        <dbReference type="SAM" id="SignalP"/>
    </source>
</evidence>
<evidence type="ECO:0000256" key="1">
    <source>
        <dbReference type="SAM" id="MobiDB-lite"/>
    </source>
</evidence>
<reference evidence="3" key="2">
    <citation type="submission" date="2023-05" db="EMBL/GenBank/DDBJ databases">
        <authorList>
            <consortium name="Lawrence Berkeley National Laboratory"/>
            <person name="Steindorff A."/>
            <person name="Hensen N."/>
            <person name="Bonometti L."/>
            <person name="Westerberg I."/>
            <person name="Brannstrom I.O."/>
            <person name="Guillou S."/>
            <person name="Cros-Aarteil S."/>
            <person name="Calhoun S."/>
            <person name="Haridas S."/>
            <person name="Kuo A."/>
            <person name="Mondo S."/>
            <person name="Pangilinan J."/>
            <person name="Riley R."/>
            <person name="Labutti K."/>
            <person name="Andreopoulos B."/>
            <person name="Lipzen A."/>
            <person name="Chen C."/>
            <person name="Yanf M."/>
            <person name="Daum C."/>
            <person name="Ng V."/>
            <person name="Clum A."/>
            <person name="Ohm R."/>
            <person name="Martin F."/>
            <person name="Silar P."/>
            <person name="Natvig D."/>
            <person name="Lalanne C."/>
            <person name="Gautier V."/>
            <person name="Ament-Velasquez S.L."/>
            <person name="Kruys A."/>
            <person name="Hutchinson M.I."/>
            <person name="Powell A.J."/>
            <person name="Barry K."/>
            <person name="Miller A.N."/>
            <person name="Grigoriev I.V."/>
            <person name="Debuchy R."/>
            <person name="Gladieux P."/>
            <person name="Thoren M.H."/>
            <person name="Johannesson H."/>
        </authorList>
    </citation>
    <scope>NUCLEOTIDE SEQUENCE</scope>
    <source>
        <strain evidence="3">CBS 538.74</strain>
    </source>
</reference>
<sequence length="171" mass="18721">MLAARFGFMYLELLLAGDGRGLVMANPIGLEDWKVLGGAVRAHRQRGGERARQQLREHPRLTSKRPTTLRTWAPEYDTSVDAGEDIPGEQGGGGGGAKPGAGGGEKDTTAIWKQWPPPEVQEKLGHYDVLGKQAAAVIPDCTFVEFPDLGHSPQIQEPDRFHWALLEWLMG</sequence>
<dbReference type="AlphaFoldDB" id="A0AAN6VJY7"/>
<keyword evidence="2" id="KW-0732">Signal</keyword>
<protein>
    <recommendedName>
        <fullName evidence="5">AB hydrolase-1 domain-containing protein</fullName>
    </recommendedName>
</protein>
<keyword evidence="4" id="KW-1185">Reference proteome</keyword>
<feature type="compositionally biased region" description="Gly residues" evidence="1">
    <location>
        <begin position="89"/>
        <end position="103"/>
    </location>
</feature>
<dbReference type="Gene3D" id="3.40.50.1820">
    <property type="entry name" value="alpha/beta hydrolase"/>
    <property type="match status" value="1"/>
</dbReference>
<evidence type="ECO:0000313" key="3">
    <source>
        <dbReference type="EMBL" id="KAK4152695.1"/>
    </source>
</evidence>
<name>A0AAN6VJY7_9PEZI</name>
<dbReference type="Proteomes" id="UP001302745">
    <property type="component" value="Unassembled WGS sequence"/>
</dbReference>
<feature type="signal peptide" evidence="2">
    <location>
        <begin position="1"/>
        <end position="25"/>
    </location>
</feature>
<evidence type="ECO:0008006" key="5">
    <source>
        <dbReference type="Google" id="ProtNLM"/>
    </source>
</evidence>
<feature type="chain" id="PRO_5042886290" description="AB hydrolase-1 domain-containing protein" evidence="2">
    <location>
        <begin position="26"/>
        <end position="171"/>
    </location>
</feature>